<evidence type="ECO:0000256" key="10">
    <source>
        <dbReference type="SAM" id="Phobius"/>
    </source>
</evidence>
<keyword evidence="3" id="KW-0597">Phosphoprotein</keyword>
<dbReference type="EC" id="2.7.13.3" evidence="2"/>
<keyword evidence="7" id="KW-0067">ATP-binding</keyword>
<evidence type="ECO:0000256" key="1">
    <source>
        <dbReference type="ARBA" id="ARBA00000085"/>
    </source>
</evidence>
<dbReference type="InterPro" id="IPR004358">
    <property type="entry name" value="Sig_transdc_His_kin-like_C"/>
</dbReference>
<feature type="transmembrane region" description="Helical" evidence="10">
    <location>
        <begin position="21"/>
        <end position="40"/>
    </location>
</feature>
<gene>
    <name evidence="12" type="ORF">QYS49_32230</name>
</gene>
<dbReference type="PRINTS" id="PR00344">
    <property type="entry name" value="BCTRLSENSOR"/>
</dbReference>
<dbReference type="SUPFAM" id="SSF47384">
    <property type="entry name" value="Homodimeric domain of signal transducing histidine kinase"/>
    <property type="match status" value="1"/>
</dbReference>
<dbReference type="KEGG" id="msaa:QYS49_32230"/>
<comment type="catalytic activity">
    <reaction evidence="1">
        <text>ATP + protein L-histidine = ADP + protein N-phospho-L-histidine.</text>
        <dbReference type="EC" id="2.7.13.3"/>
    </reaction>
</comment>
<dbReference type="InterPro" id="IPR005467">
    <property type="entry name" value="His_kinase_dom"/>
</dbReference>
<evidence type="ECO:0000256" key="2">
    <source>
        <dbReference type="ARBA" id="ARBA00012438"/>
    </source>
</evidence>
<keyword evidence="6 12" id="KW-0418">Kinase</keyword>
<evidence type="ECO:0000256" key="8">
    <source>
        <dbReference type="ARBA" id="ARBA00023012"/>
    </source>
</evidence>
<evidence type="ECO:0000259" key="11">
    <source>
        <dbReference type="PROSITE" id="PS50109"/>
    </source>
</evidence>
<dbReference type="InterPro" id="IPR050351">
    <property type="entry name" value="BphY/WalK/GraS-like"/>
</dbReference>
<dbReference type="InterPro" id="IPR036890">
    <property type="entry name" value="HATPase_C_sf"/>
</dbReference>
<dbReference type="Pfam" id="PF02518">
    <property type="entry name" value="HATPase_c"/>
    <property type="match status" value="1"/>
</dbReference>
<evidence type="ECO:0000256" key="9">
    <source>
        <dbReference type="SAM" id="Coils"/>
    </source>
</evidence>
<dbReference type="PANTHER" id="PTHR42878:SF7">
    <property type="entry name" value="SENSOR HISTIDINE KINASE GLRK"/>
    <property type="match status" value="1"/>
</dbReference>
<keyword evidence="13" id="KW-1185">Reference proteome</keyword>
<dbReference type="CDD" id="cd00075">
    <property type="entry name" value="HATPase"/>
    <property type="match status" value="1"/>
</dbReference>
<dbReference type="SMART" id="SM00387">
    <property type="entry name" value="HATPase_c"/>
    <property type="match status" value="1"/>
</dbReference>
<keyword evidence="10" id="KW-0472">Membrane</keyword>
<dbReference type="InterPro" id="IPR036097">
    <property type="entry name" value="HisK_dim/P_sf"/>
</dbReference>
<evidence type="ECO:0000256" key="7">
    <source>
        <dbReference type="ARBA" id="ARBA00022840"/>
    </source>
</evidence>
<name>A0AA51NB10_9BACT</name>
<dbReference type="GO" id="GO:0000156">
    <property type="term" value="F:phosphorelay response regulator activity"/>
    <property type="evidence" value="ECO:0007669"/>
    <property type="project" value="TreeGrafter"/>
</dbReference>
<evidence type="ECO:0000256" key="6">
    <source>
        <dbReference type="ARBA" id="ARBA00022777"/>
    </source>
</evidence>
<dbReference type="GO" id="GO:0030295">
    <property type="term" value="F:protein kinase activator activity"/>
    <property type="evidence" value="ECO:0007669"/>
    <property type="project" value="TreeGrafter"/>
</dbReference>
<evidence type="ECO:0000313" key="12">
    <source>
        <dbReference type="EMBL" id="WMN12052.1"/>
    </source>
</evidence>
<keyword evidence="4" id="KW-0808">Transferase</keyword>
<dbReference type="EMBL" id="CP129971">
    <property type="protein sequence ID" value="WMN12052.1"/>
    <property type="molecule type" value="Genomic_DNA"/>
</dbReference>
<evidence type="ECO:0000256" key="5">
    <source>
        <dbReference type="ARBA" id="ARBA00022741"/>
    </source>
</evidence>
<keyword evidence="5" id="KW-0547">Nucleotide-binding</keyword>
<dbReference type="Pfam" id="PF00512">
    <property type="entry name" value="HisKA"/>
    <property type="match status" value="1"/>
</dbReference>
<dbReference type="SMART" id="SM00388">
    <property type="entry name" value="HisKA"/>
    <property type="match status" value="1"/>
</dbReference>
<dbReference type="CDD" id="cd00082">
    <property type="entry name" value="HisKA"/>
    <property type="match status" value="1"/>
</dbReference>
<evidence type="ECO:0000313" key="13">
    <source>
        <dbReference type="Proteomes" id="UP001230496"/>
    </source>
</evidence>
<dbReference type="Proteomes" id="UP001230496">
    <property type="component" value="Chromosome"/>
</dbReference>
<evidence type="ECO:0000256" key="4">
    <source>
        <dbReference type="ARBA" id="ARBA00022679"/>
    </source>
</evidence>
<dbReference type="PROSITE" id="PS50109">
    <property type="entry name" value="HIS_KIN"/>
    <property type="match status" value="1"/>
</dbReference>
<reference evidence="12 13" key="1">
    <citation type="submission" date="2023-08" db="EMBL/GenBank/DDBJ databases">
        <title>Comparative genomics and taxonomic characterization of three novel marine species of genus Marivirga.</title>
        <authorList>
            <person name="Muhammad N."/>
            <person name="Kim S.-G."/>
        </authorList>
    </citation>
    <scope>NUCLEOTIDE SEQUENCE [LARGE SCALE GENOMIC DNA]</scope>
    <source>
        <strain evidence="12 13">BDSF4-3</strain>
    </source>
</reference>
<dbReference type="Gene3D" id="1.10.287.130">
    <property type="match status" value="1"/>
</dbReference>
<protein>
    <recommendedName>
        <fullName evidence="2">histidine kinase</fullName>
        <ecNumber evidence="2">2.7.13.3</ecNumber>
    </recommendedName>
</protein>
<dbReference type="PANTHER" id="PTHR42878">
    <property type="entry name" value="TWO-COMPONENT HISTIDINE KINASE"/>
    <property type="match status" value="1"/>
</dbReference>
<feature type="transmembrane region" description="Helical" evidence="10">
    <location>
        <begin position="212"/>
        <end position="236"/>
    </location>
</feature>
<dbReference type="InterPro" id="IPR003661">
    <property type="entry name" value="HisK_dim/P_dom"/>
</dbReference>
<keyword evidence="10" id="KW-0812">Transmembrane</keyword>
<dbReference type="InterPro" id="IPR003594">
    <property type="entry name" value="HATPase_dom"/>
</dbReference>
<feature type="domain" description="Histidine kinase" evidence="11">
    <location>
        <begin position="266"/>
        <end position="478"/>
    </location>
</feature>
<keyword evidence="9" id="KW-0175">Coiled coil</keyword>
<proteinExistence type="predicted"/>
<dbReference type="GO" id="GO:0007234">
    <property type="term" value="P:osmosensory signaling via phosphorelay pathway"/>
    <property type="evidence" value="ECO:0007669"/>
    <property type="project" value="TreeGrafter"/>
</dbReference>
<feature type="coiled-coil region" evidence="9">
    <location>
        <begin position="236"/>
        <end position="263"/>
    </location>
</feature>
<evidence type="ECO:0000256" key="3">
    <source>
        <dbReference type="ARBA" id="ARBA00022553"/>
    </source>
</evidence>
<keyword evidence="8" id="KW-0902">Two-component regulatory system</keyword>
<dbReference type="AlphaFoldDB" id="A0AA51NB10"/>
<dbReference type="GO" id="GO:0005524">
    <property type="term" value="F:ATP binding"/>
    <property type="evidence" value="ECO:0007669"/>
    <property type="project" value="UniProtKB-KW"/>
</dbReference>
<dbReference type="GO" id="GO:0000155">
    <property type="term" value="F:phosphorelay sensor kinase activity"/>
    <property type="evidence" value="ECO:0007669"/>
    <property type="project" value="InterPro"/>
</dbReference>
<dbReference type="RefSeq" id="WP_308349861.1">
    <property type="nucleotide sequence ID" value="NZ_CP129971.1"/>
</dbReference>
<dbReference type="SUPFAM" id="SSF55874">
    <property type="entry name" value="ATPase domain of HSP90 chaperone/DNA topoisomerase II/histidine kinase"/>
    <property type="match status" value="1"/>
</dbReference>
<dbReference type="Gene3D" id="3.30.565.10">
    <property type="entry name" value="Histidine kinase-like ATPase, C-terminal domain"/>
    <property type="match status" value="1"/>
</dbReference>
<organism evidence="12 13">
    <name type="scientific">Marivirga salinarum</name>
    <dbReference type="NCBI Taxonomy" id="3059078"/>
    <lineage>
        <taxon>Bacteria</taxon>
        <taxon>Pseudomonadati</taxon>
        <taxon>Bacteroidota</taxon>
        <taxon>Cytophagia</taxon>
        <taxon>Cytophagales</taxon>
        <taxon>Marivirgaceae</taxon>
        <taxon>Marivirga</taxon>
    </lineage>
</organism>
<accession>A0AA51NB10</accession>
<keyword evidence="10" id="KW-1133">Transmembrane helix</keyword>
<sequence>MKKHNFLQRIKKWLFDAKSNGYMLLIVFFVSGSLLIMNYYTIRVLSGVRAYIQGESYYSKGQKDASRYLLMYIDTQNEEYWEFFKENLNIPLCDREARIALLNGNKEKAEKKLIDGKNHPDDVEDMVWLFTSFQSMQFVQDPLKSWTKADSILVQHLNLGNEAKSIILNDTLNDSNRDDFKQRIFEQGIQITIQETDFLKSLGKTSRQLRDLIFLVNTFLIIVIVGGASVFSMRIISKLINSEERLTEKNKELKNTNAELDKFVYSASHDLRAPITSLKGLIKVTKLAKDPDKVNQYFSLLEKSLEKQDDFIKQIISFSKNKRADLIIERVDIKDLIGKIVDQLKYMYDFSSSSIVKTDISINHFYSDPNRLDIIMSNLISNAIKYKDPNKEKNIVEISVIKKGDRIQLSVKDNGIGISETNKDKIFDMFYMTKHSTEGTGVGLYIVIETLEKLNGNITVYSELGKGTVFTVNLPVYV</sequence>